<reference evidence="2" key="1">
    <citation type="submission" date="2021-04" db="EMBL/GenBank/DDBJ databases">
        <authorList>
            <consortium name="Wellcome Sanger Institute Data Sharing"/>
        </authorList>
    </citation>
    <scope>NUCLEOTIDE SEQUENCE [LARGE SCALE GENOMIC DNA]</scope>
</reference>
<reference evidence="2" key="2">
    <citation type="submission" date="2025-08" db="UniProtKB">
        <authorList>
            <consortium name="Ensembl"/>
        </authorList>
    </citation>
    <scope>IDENTIFICATION</scope>
</reference>
<keyword evidence="3" id="KW-1185">Reference proteome</keyword>
<dbReference type="InterPro" id="IPR016187">
    <property type="entry name" value="CTDL_fold"/>
</dbReference>
<dbReference type="InterPro" id="IPR001304">
    <property type="entry name" value="C-type_lectin-like"/>
</dbReference>
<feature type="domain" description="C-type lectin" evidence="1">
    <location>
        <begin position="238"/>
        <end position="339"/>
    </location>
</feature>
<dbReference type="PROSITE" id="PS50041">
    <property type="entry name" value="C_TYPE_LECTIN_2"/>
    <property type="match status" value="3"/>
</dbReference>
<sequence>MVICCLSYWDKKKTKKHFFSITSLFVMSLCQLYDYHFINENKTWTEAQSFCRENYTDLATVYRRSDIKNLNQTGAWIGLNGSLGKKRRWYWSQPGVEFNDNETEWREGEPNGENKHENCAAIDNDLNVLDLVCSQQHFFVCYKGENMRIILTPTCTQMCSTWLSARWNGSELKTGDHRWIGLFRDRWMWSDGSSFSFRHWEVDETGTERKCAFSKSSGEWDSDDCEKARPFFCYSDNFILVNENKTWTEALHHCRQHHSDLISITDVHQQKWIQHKAKNASSAFVWLGMHYTCTLQFWFWVTDEAVRYDNWRSDNVMDNCDMSAAMESQGAHKWTNATL</sequence>
<dbReference type="FunCoup" id="A0A665VJI8">
    <property type="interactions" value="14"/>
</dbReference>
<accession>A0A665VJI8</accession>
<dbReference type="InterPro" id="IPR016186">
    <property type="entry name" value="C-type_lectin-like/link_sf"/>
</dbReference>
<dbReference type="Ensembl" id="ENSENLT00000032338.1">
    <property type="protein sequence ID" value="ENSENLP00000031432.1"/>
    <property type="gene ID" value="ENSENLG00000013898.1"/>
</dbReference>
<evidence type="ECO:0000313" key="3">
    <source>
        <dbReference type="Proteomes" id="UP000472264"/>
    </source>
</evidence>
<dbReference type="OMA" id="VECEFIC"/>
<evidence type="ECO:0000313" key="2">
    <source>
        <dbReference type="Ensembl" id="ENSENLP00000031432.1"/>
    </source>
</evidence>
<proteinExistence type="predicted"/>
<dbReference type="Proteomes" id="UP000472264">
    <property type="component" value="Chromosome 18"/>
</dbReference>
<name>A0A665VJI8_ECHNA</name>
<reference evidence="2" key="3">
    <citation type="submission" date="2025-09" db="UniProtKB">
        <authorList>
            <consortium name="Ensembl"/>
        </authorList>
    </citation>
    <scope>IDENTIFICATION</scope>
</reference>
<protein>
    <recommendedName>
        <fullName evidence="1">C-type lectin domain-containing protein</fullName>
    </recommendedName>
</protein>
<evidence type="ECO:0000259" key="1">
    <source>
        <dbReference type="PROSITE" id="PS50041"/>
    </source>
</evidence>
<dbReference type="InParanoid" id="A0A665VJI8"/>
<dbReference type="CDD" id="cd00037">
    <property type="entry name" value="CLECT"/>
    <property type="match status" value="1"/>
</dbReference>
<feature type="domain" description="C-type lectin" evidence="1">
    <location>
        <begin position="179"/>
        <end position="234"/>
    </location>
</feature>
<dbReference type="AlphaFoldDB" id="A0A665VJI8"/>
<dbReference type="PANTHER" id="PTHR45784:SF3">
    <property type="entry name" value="C-TYPE LECTIN DOMAIN FAMILY 4 MEMBER K-LIKE-RELATED"/>
    <property type="match status" value="1"/>
</dbReference>
<dbReference type="PANTHER" id="PTHR45784">
    <property type="entry name" value="C-TYPE LECTIN DOMAIN FAMILY 20 MEMBER A-RELATED"/>
    <property type="match status" value="1"/>
</dbReference>
<dbReference type="Gene3D" id="3.10.100.10">
    <property type="entry name" value="Mannose-Binding Protein A, subunit A"/>
    <property type="match status" value="3"/>
</dbReference>
<feature type="domain" description="C-type lectin" evidence="1">
    <location>
        <begin position="35"/>
        <end position="142"/>
    </location>
</feature>
<dbReference type="SUPFAM" id="SSF56436">
    <property type="entry name" value="C-type lectin-like"/>
    <property type="match status" value="3"/>
</dbReference>
<dbReference type="SMART" id="SM00034">
    <property type="entry name" value="CLECT"/>
    <property type="match status" value="2"/>
</dbReference>
<organism evidence="2 3">
    <name type="scientific">Echeneis naucrates</name>
    <name type="common">Live sharksucker</name>
    <dbReference type="NCBI Taxonomy" id="173247"/>
    <lineage>
        <taxon>Eukaryota</taxon>
        <taxon>Metazoa</taxon>
        <taxon>Chordata</taxon>
        <taxon>Craniata</taxon>
        <taxon>Vertebrata</taxon>
        <taxon>Euteleostomi</taxon>
        <taxon>Actinopterygii</taxon>
        <taxon>Neopterygii</taxon>
        <taxon>Teleostei</taxon>
        <taxon>Neoteleostei</taxon>
        <taxon>Acanthomorphata</taxon>
        <taxon>Carangaria</taxon>
        <taxon>Carangiformes</taxon>
        <taxon>Echeneidae</taxon>
        <taxon>Echeneis</taxon>
    </lineage>
</organism>
<dbReference type="Pfam" id="PF00059">
    <property type="entry name" value="Lectin_C"/>
    <property type="match status" value="3"/>
</dbReference>